<dbReference type="AlphaFoldDB" id="R4SGX1"/>
<evidence type="ECO:0000313" key="2">
    <source>
        <dbReference type="Proteomes" id="UP000013968"/>
    </source>
</evidence>
<evidence type="ECO:0000313" key="1">
    <source>
        <dbReference type="EMBL" id="AGM02894.1"/>
    </source>
</evidence>
<dbReference type="Proteomes" id="UP000013968">
    <property type="component" value="Chromosome"/>
</dbReference>
<proteinExistence type="predicted"/>
<dbReference type="EMBL" id="CP003410">
    <property type="protein sequence ID" value="AGM02894.1"/>
    <property type="molecule type" value="Genomic_DNA"/>
</dbReference>
<organism evidence="1 2">
    <name type="scientific">Amycolatopsis keratiniphila</name>
    <dbReference type="NCBI Taxonomy" id="129921"/>
    <lineage>
        <taxon>Bacteria</taxon>
        <taxon>Bacillati</taxon>
        <taxon>Actinomycetota</taxon>
        <taxon>Actinomycetes</taxon>
        <taxon>Pseudonocardiales</taxon>
        <taxon>Pseudonocardiaceae</taxon>
        <taxon>Amycolatopsis</taxon>
        <taxon>Amycolatopsis japonica group</taxon>
    </lineage>
</organism>
<dbReference type="KEGG" id="aoi:AORI_0305"/>
<reference evidence="1 2" key="1">
    <citation type="journal article" date="2013" name="BMC Genomics">
        <title>ContigScape: a Cytoscape plugin facilitating microbial genome gap closing.</title>
        <authorList>
            <person name="Tang B."/>
            <person name="Wang Q."/>
            <person name="Yang M."/>
            <person name="Xie F."/>
            <person name="Zhu Y."/>
            <person name="Zhuo Y."/>
            <person name="Wang S."/>
            <person name="Gao H."/>
            <person name="Ding X."/>
            <person name="Zhang L."/>
            <person name="Zhao G."/>
            <person name="Zheng H."/>
        </authorList>
    </citation>
    <scope>NUCLEOTIDE SEQUENCE [LARGE SCALE GENOMIC DNA]</scope>
    <source>
        <strain evidence="1 2">HCCB10007</strain>
    </source>
</reference>
<dbReference type="HOGENOM" id="CLU_1440288_0_0_11"/>
<protein>
    <submittedName>
        <fullName evidence="1">Uncharacterized protein</fullName>
    </submittedName>
</protein>
<keyword evidence="2" id="KW-1185">Reference proteome</keyword>
<gene>
    <name evidence="1" type="ORF">AORI_0305</name>
</gene>
<name>R4SGX1_9PSEU</name>
<sequence>MRDQILYAMYSQAEKLDWELLSNSKKTEQYRQWVDDHEVGQAMLRYGAEKDVRVWLKDVAMKEYARAQEGIGSYVRYIPNRFKGTEEIVSAALDSSWTVKPDSVVIKPNRCTAIKGSFSRLVVWGRPSSFKDLFWAALTATKGGGDEAVIVMTTRDGENISDGERELQKKIGARGDFEVVYLNRQMISNPDYIPLSS</sequence>
<accession>R4SGX1</accession>